<keyword evidence="1" id="KW-0732">Signal</keyword>
<dbReference type="EMBL" id="DS027059">
    <property type="protein sequence ID" value="EAW07226.1"/>
    <property type="molecule type" value="Genomic_DNA"/>
</dbReference>
<name>A1CNK5_ASPCL</name>
<dbReference type="VEuPathDB" id="FungiDB:ACLA_019310"/>
<dbReference type="Proteomes" id="UP000006701">
    <property type="component" value="Unassembled WGS sequence"/>
</dbReference>
<feature type="chain" id="PRO_5002633314" evidence="1">
    <location>
        <begin position="20"/>
        <end position="82"/>
    </location>
</feature>
<dbReference type="GeneID" id="4700630"/>
<reference evidence="2 3" key="1">
    <citation type="journal article" date="2008" name="PLoS Genet.">
        <title>Genomic islands in the pathogenic filamentous fungus Aspergillus fumigatus.</title>
        <authorList>
            <person name="Fedorova N.D."/>
            <person name="Khaldi N."/>
            <person name="Joardar V.S."/>
            <person name="Maiti R."/>
            <person name="Amedeo P."/>
            <person name="Anderson M.J."/>
            <person name="Crabtree J."/>
            <person name="Silva J.C."/>
            <person name="Badger J.H."/>
            <person name="Albarraq A."/>
            <person name="Angiuoli S."/>
            <person name="Bussey H."/>
            <person name="Bowyer P."/>
            <person name="Cotty P.J."/>
            <person name="Dyer P.S."/>
            <person name="Egan A."/>
            <person name="Galens K."/>
            <person name="Fraser-Liggett C.M."/>
            <person name="Haas B.J."/>
            <person name="Inman J.M."/>
            <person name="Kent R."/>
            <person name="Lemieux S."/>
            <person name="Malavazi I."/>
            <person name="Orvis J."/>
            <person name="Roemer T."/>
            <person name="Ronning C.M."/>
            <person name="Sundaram J.P."/>
            <person name="Sutton G."/>
            <person name="Turner G."/>
            <person name="Venter J.C."/>
            <person name="White O.R."/>
            <person name="Whitty B.R."/>
            <person name="Youngman P."/>
            <person name="Wolfe K.H."/>
            <person name="Goldman G.H."/>
            <person name="Wortman J.R."/>
            <person name="Jiang B."/>
            <person name="Denning D.W."/>
            <person name="Nierman W.C."/>
        </authorList>
    </citation>
    <scope>NUCLEOTIDE SEQUENCE [LARGE SCALE GENOMIC DNA]</scope>
    <source>
        <strain evidence="3">ATCC 1007 / CBS 513.65 / DSM 816 / NCTC 3887 / NRRL 1</strain>
    </source>
</reference>
<protein>
    <submittedName>
        <fullName evidence="2">Uncharacterized protein</fullName>
    </submittedName>
</protein>
<gene>
    <name evidence="2" type="ORF">ACLA_019310</name>
</gene>
<keyword evidence="3" id="KW-1185">Reference proteome</keyword>
<dbReference type="OrthoDB" id="4269539at2759"/>
<evidence type="ECO:0000256" key="1">
    <source>
        <dbReference type="SAM" id="SignalP"/>
    </source>
</evidence>
<dbReference type="HOGENOM" id="CLU_2557853_0_0_1"/>
<dbReference type="KEGG" id="act:ACLA_019310"/>
<dbReference type="RefSeq" id="XP_001268652.1">
    <property type="nucleotide sequence ID" value="XM_001268651.1"/>
</dbReference>
<organism evidence="2 3">
    <name type="scientific">Aspergillus clavatus (strain ATCC 1007 / CBS 513.65 / DSM 816 / NCTC 3887 / NRRL 1 / QM 1276 / 107)</name>
    <dbReference type="NCBI Taxonomy" id="344612"/>
    <lineage>
        <taxon>Eukaryota</taxon>
        <taxon>Fungi</taxon>
        <taxon>Dikarya</taxon>
        <taxon>Ascomycota</taxon>
        <taxon>Pezizomycotina</taxon>
        <taxon>Eurotiomycetes</taxon>
        <taxon>Eurotiomycetidae</taxon>
        <taxon>Eurotiales</taxon>
        <taxon>Aspergillaceae</taxon>
        <taxon>Aspergillus</taxon>
        <taxon>Aspergillus subgen. Fumigati</taxon>
    </lineage>
</organism>
<evidence type="ECO:0000313" key="3">
    <source>
        <dbReference type="Proteomes" id="UP000006701"/>
    </source>
</evidence>
<dbReference type="eggNOG" id="ENOG502RQQF">
    <property type="taxonomic scope" value="Eukaryota"/>
</dbReference>
<sequence>MKPTSILLTLLSSLTLATAELSYYCPMARDKTNMIQKAYCCDTLSPAPHTDLAVVSDDSSSVLRPLIWISWFERVADETDGT</sequence>
<feature type="signal peptide" evidence="1">
    <location>
        <begin position="1"/>
        <end position="19"/>
    </location>
</feature>
<dbReference type="AlphaFoldDB" id="A1CNK5"/>
<accession>A1CNK5</accession>
<evidence type="ECO:0000313" key="2">
    <source>
        <dbReference type="EMBL" id="EAW07226.1"/>
    </source>
</evidence>
<proteinExistence type="predicted"/>